<dbReference type="InterPro" id="IPR016204">
    <property type="entry name" value="HDH"/>
</dbReference>
<dbReference type="EMBL" id="FOMQ01000005">
    <property type="protein sequence ID" value="SFD75210.1"/>
    <property type="molecule type" value="Genomic_DNA"/>
</dbReference>
<evidence type="ECO:0000256" key="10">
    <source>
        <dbReference type="PIRSR" id="PIRSR000098-1"/>
    </source>
</evidence>
<dbReference type="RefSeq" id="WP_092951793.1">
    <property type="nucleotide sequence ID" value="NZ_FOMQ01000005.1"/>
</dbReference>
<dbReference type="SUPFAM" id="SSF55347">
    <property type="entry name" value="Glyceraldehyde-3-phosphate dehydrogenase-like, C-terminal domain"/>
    <property type="match status" value="1"/>
</dbReference>
<dbReference type="InterPro" id="IPR036291">
    <property type="entry name" value="NAD(P)-bd_dom_sf"/>
</dbReference>
<keyword evidence="7" id="KW-0791">Threonine biosynthesis</keyword>
<dbReference type="PIRSF" id="PIRSF000098">
    <property type="entry name" value="Homoser_dehydrog"/>
    <property type="match status" value="1"/>
</dbReference>
<evidence type="ECO:0000259" key="14">
    <source>
        <dbReference type="Pfam" id="PF03447"/>
    </source>
</evidence>
<comment type="similarity">
    <text evidence="3 12">Belongs to the homoserine dehydrogenase family.</text>
</comment>
<evidence type="ECO:0000256" key="7">
    <source>
        <dbReference type="ARBA" id="ARBA00022697"/>
    </source>
</evidence>
<keyword evidence="9" id="KW-0486">Methionine biosynthesis</keyword>
<dbReference type="Gene3D" id="3.30.70.260">
    <property type="match status" value="1"/>
</dbReference>
<dbReference type="UniPathway" id="UPA00050">
    <property type="reaction ID" value="UER00063"/>
</dbReference>
<evidence type="ECO:0000256" key="4">
    <source>
        <dbReference type="ARBA" id="ARBA00013213"/>
    </source>
</evidence>
<evidence type="ECO:0000256" key="9">
    <source>
        <dbReference type="ARBA" id="ARBA00023167"/>
    </source>
</evidence>
<dbReference type="InterPro" id="IPR019811">
    <property type="entry name" value="HDH_CS"/>
</dbReference>
<dbReference type="GO" id="GO:0009086">
    <property type="term" value="P:methionine biosynthetic process"/>
    <property type="evidence" value="ECO:0007669"/>
    <property type="project" value="UniProtKB-KW"/>
</dbReference>
<feature type="active site" description="Proton donor" evidence="10">
    <location>
        <position position="229"/>
    </location>
</feature>
<proteinExistence type="inferred from homology"/>
<dbReference type="Gene3D" id="3.40.50.720">
    <property type="entry name" value="NAD(P)-binding Rossmann-like Domain"/>
    <property type="match status" value="1"/>
</dbReference>
<dbReference type="Pfam" id="PF03447">
    <property type="entry name" value="NAD_binding_3"/>
    <property type="match status" value="1"/>
</dbReference>
<evidence type="ECO:0000256" key="2">
    <source>
        <dbReference type="ARBA" id="ARBA00005062"/>
    </source>
</evidence>
<evidence type="ECO:0000256" key="3">
    <source>
        <dbReference type="ARBA" id="ARBA00006753"/>
    </source>
</evidence>
<keyword evidence="8" id="KW-0560">Oxidoreductase</keyword>
<evidence type="ECO:0000256" key="12">
    <source>
        <dbReference type="RuleBase" id="RU004171"/>
    </source>
</evidence>
<feature type="binding site" evidence="11">
    <location>
        <position position="129"/>
    </location>
    <ligand>
        <name>NADPH</name>
        <dbReference type="ChEBI" id="CHEBI:57783"/>
    </ligand>
</feature>
<dbReference type="PANTHER" id="PTHR43331">
    <property type="entry name" value="HOMOSERINE DEHYDROGENASE"/>
    <property type="match status" value="1"/>
</dbReference>
<keyword evidence="11" id="KW-0521">NADP</keyword>
<protein>
    <recommendedName>
        <fullName evidence="5">Homoserine dehydrogenase</fullName>
        <ecNumber evidence="4">1.1.1.3</ecNumber>
    </recommendedName>
</protein>
<name>A0A1I1V4I1_9BURK</name>
<evidence type="ECO:0000259" key="13">
    <source>
        <dbReference type="Pfam" id="PF00742"/>
    </source>
</evidence>
<comment type="pathway">
    <text evidence="1">Amino-acid biosynthesis; L-threonine biosynthesis; L-threonine from L-aspartate: step 3/5.</text>
</comment>
<dbReference type="Pfam" id="PF00742">
    <property type="entry name" value="Homoserine_dh"/>
    <property type="match status" value="1"/>
</dbReference>
<dbReference type="STRING" id="32040.SAMN04489710_105353"/>
<dbReference type="GO" id="GO:0050661">
    <property type="term" value="F:NADP binding"/>
    <property type="evidence" value="ECO:0007669"/>
    <property type="project" value="InterPro"/>
</dbReference>
<dbReference type="InterPro" id="IPR005106">
    <property type="entry name" value="Asp/hSer_DH_NAD-bd"/>
</dbReference>
<dbReference type="FunFam" id="3.30.360.10:FF:000005">
    <property type="entry name" value="Homoserine dehydrogenase"/>
    <property type="match status" value="1"/>
</dbReference>
<dbReference type="UniPathway" id="UPA00051">
    <property type="reaction ID" value="UER00465"/>
</dbReference>
<dbReference type="GO" id="GO:0004412">
    <property type="term" value="F:homoserine dehydrogenase activity"/>
    <property type="evidence" value="ECO:0007669"/>
    <property type="project" value="UniProtKB-EC"/>
</dbReference>
<feature type="binding site" evidence="11">
    <location>
        <position position="214"/>
    </location>
    <ligand>
        <name>L-homoserine</name>
        <dbReference type="ChEBI" id="CHEBI:57476"/>
    </ligand>
</feature>
<dbReference type="SUPFAM" id="SSF51735">
    <property type="entry name" value="NAD(P)-binding Rossmann-fold domains"/>
    <property type="match status" value="1"/>
</dbReference>
<dbReference type="InterPro" id="IPR001342">
    <property type="entry name" value="HDH_cat"/>
</dbReference>
<evidence type="ECO:0000313" key="16">
    <source>
        <dbReference type="Proteomes" id="UP000199517"/>
    </source>
</evidence>
<reference evidence="16" key="1">
    <citation type="submission" date="2016-10" db="EMBL/GenBank/DDBJ databases">
        <authorList>
            <person name="Varghese N."/>
            <person name="Submissions S."/>
        </authorList>
    </citation>
    <scope>NUCLEOTIDE SEQUENCE [LARGE SCALE GENOMIC DNA]</scope>
    <source>
        <strain evidence="16">DSM 7481</strain>
    </source>
</reference>
<comment type="pathway">
    <text evidence="2">Amino-acid biosynthesis; L-methionine biosynthesis via de novo pathway; L-homoserine from L-aspartate: step 3/3.</text>
</comment>
<evidence type="ECO:0000256" key="6">
    <source>
        <dbReference type="ARBA" id="ARBA00022605"/>
    </source>
</evidence>
<feature type="domain" description="Homoserine dehydrogenase catalytic" evidence="13">
    <location>
        <begin position="161"/>
        <end position="339"/>
    </location>
</feature>
<accession>A0A1I1V4I1</accession>
<dbReference type="AlphaFoldDB" id="A0A1I1V4I1"/>
<organism evidence="15 16">
    <name type="scientific">Paracidovorax konjaci</name>
    <dbReference type="NCBI Taxonomy" id="32040"/>
    <lineage>
        <taxon>Bacteria</taxon>
        <taxon>Pseudomonadati</taxon>
        <taxon>Pseudomonadota</taxon>
        <taxon>Betaproteobacteria</taxon>
        <taxon>Burkholderiales</taxon>
        <taxon>Comamonadaceae</taxon>
        <taxon>Paracidovorax</taxon>
    </lineage>
</organism>
<dbReference type="NCBIfam" id="NF004976">
    <property type="entry name" value="PRK06349.1"/>
    <property type="match status" value="1"/>
</dbReference>
<evidence type="ECO:0000256" key="5">
    <source>
        <dbReference type="ARBA" id="ARBA00013376"/>
    </source>
</evidence>
<dbReference type="PROSITE" id="PS01042">
    <property type="entry name" value="HOMOSER_DHGENASE"/>
    <property type="match status" value="1"/>
</dbReference>
<dbReference type="OrthoDB" id="8807721at2"/>
<evidence type="ECO:0000313" key="15">
    <source>
        <dbReference type="EMBL" id="SFD75210.1"/>
    </source>
</evidence>
<dbReference type="GO" id="GO:0009088">
    <property type="term" value="P:threonine biosynthetic process"/>
    <property type="evidence" value="ECO:0007669"/>
    <property type="project" value="UniProtKB-UniPathway"/>
</dbReference>
<dbReference type="EC" id="1.1.1.3" evidence="4"/>
<gene>
    <name evidence="15" type="ORF">SAMN04489710_105353</name>
</gene>
<evidence type="ECO:0000256" key="11">
    <source>
        <dbReference type="PIRSR" id="PIRSR000098-2"/>
    </source>
</evidence>
<keyword evidence="6" id="KW-0028">Amino-acid biosynthesis</keyword>
<evidence type="ECO:0000256" key="1">
    <source>
        <dbReference type="ARBA" id="ARBA00005056"/>
    </source>
</evidence>
<dbReference type="PANTHER" id="PTHR43331:SF1">
    <property type="entry name" value="HOMOSERINE DEHYDROGENASE"/>
    <property type="match status" value="1"/>
</dbReference>
<dbReference type="Gene3D" id="3.30.360.10">
    <property type="entry name" value="Dihydrodipicolinate Reductase, domain 2"/>
    <property type="match status" value="1"/>
</dbReference>
<keyword evidence="16" id="KW-1185">Reference proteome</keyword>
<sequence length="469" mass="47529">MFNDPQWRPVPSAAALTAGATPRPLRVGMIGIGTVGLGTWRVLARNQAAIAARAGRGIEIVAVAARDLQRAARVLGPEAVRTELTGDPMHVATHPGVDVLVEVAGGTGAARDWVAAAIAHGKAVVTANKALLAVHGNALFAQAEARGVPLAYEAAVAGGVPVIKALREGATANRVEWVAGIVNGTSNYILGRMHHAGLGFGEALAEAQALGYAEADPAFDVDGIDAAHKTALLAANAFGTPVGFDRAHVEGIRHLDALDVAAAHAWGHAVKLLGIARRQGEAVQLRVHPALVPATHLLAQVDGGMNAVLVRGDAQGVTMHCGAGAGAEPTASAVVADLVDVARQTVAQAGGPARCAVPPLGCPMSALVDRPVVPMDEVVTRHFLRIPLREGAGSAALPALAAALGQGGIAVERMEVWQPSRAAGGEASAAPQLLALTRPARDGAVRAVAASRIAGAAGPAAHLRVETLD</sequence>
<feature type="domain" description="Aspartate/homoserine dehydrogenase NAD-binding" evidence="14">
    <location>
        <begin position="31"/>
        <end position="153"/>
    </location>
</feature>
<dbReference type="Proteomes" id="UP000199517">
    <property type="component" value="Unassembled WGS sequence"/>
</dbReference>
<evidence type="ECO:0000256" key="8">
    <source>
        <dbReference type="ARBA" id="ARBA00023002"/>
    </source>
</evidence>